<keyword evidence="2" id="KW-1185">Reference proteome</keyword>
<comment type="caution">
    <text evidence="1">The sequence shown here is derived from an EMBL/GenBank/DDBJ whole genome shotgun (WGS) entry which is preliminary data.</text>
</comment>
<evidence type="ECO:0008006" key="3">
    <source>
        <dbReference type="Google" id="ProtNLM"/>
    </source>
</evidence>
<gene>
    <name evidence="1" type="ORF">ACFSC2_24765</name>
</gene>
<protein>
    <recommendedName>
        <fullName evidence="3">Lipoprotein</fullName>
    </recommendedName>
</protein>
<accession>A0ABW4HMM6</accession>
<dbReference type="Proteomes" id="UP001597138">
    <property type="component" value="Unassembled WGS sequence"/>
</dbReference>
<evidence type="ECO:0000313" key="1">
    <source>
        <dbReference type="EMBL" id="MFD1605975.1"/>
    </source>
</evidence>
<dbReference type="PROSITE" id="PS51257">
    <property type="entry name" value="PROKAR_LIPOPROTEIN"/>
    <property type="match status" value="1"/>
</dbReference>
<name>A0ABW4HMM6_9FLAO</name>
<proteinExistence type="predicted"/>
<evidence type="ECO:0000313" key="2">
    <source>
        <dbReference type="Proteomes" id="UP001597138"/>
    </source>
</evidence>
<dbReference type="EMBL" id="JBHUDZ010000018">
    <property type="protein sequence ID" value="MFD1605975.1"/>
    <property type="molecule type" value="Genomic_DNA"/>
</dbReference>
<sequence>MKKLGLLLFTICFVLSSCSNDSESSRQEEAEKLSKMFDELITLSEQKTRPCNNPEEWTYTKLNIPCHHQFIVYSKKINTEVFLKKVERYKTAAKAHSKKWKLECFDDVIPGTLKGIECIDGKPILVYE</sequence>
<reference evidence="2" key="1">
    <citation type="journal article" date="2019" name="Int. J. Syst. Evol. Microbiol.">
        <title>The Global Catalogue of Microorganisms (GCM) 10K type strain sequencing project: providing services to taxonomists for standard genome sequencing and annotation.</title>
        <authorList>
            <consortium name="The Broad Institute Genomics Platform"/>
            <consortium name="The Broad Institute Genome Sequencing Center for Infectious Disease"/>
            <person name="Wu L."/>
            <person name="Ma J."/>
        </authorList>
    </citation>
    <scope>NUCLEOTIDE SEQUENCE [LARGE SCALE GENOMIC DNA]</scope>
    <source>
        <strain evidence="2">CCUG 70865</strain>
    </source>
</reference>
<organism evidence="1 2">
    <name type="scientific">Flavobacterium artemisiae</name>
    <dbReference type="NCBI Taxonomy" id="2126556"/>
    <lineage>
        <taxon>Bacteria</taxon>
        <taxon>Pseudomonadati</taxon>
        <taxon>Bacteroidota</taxon>
        <taxon>Flavobacteriia</taxon>
        <taxon>Flavobacteriales</taxon>
        <taxon>Flavobacteriaceae</taxon>
        <taxon>Flavobacterium</taxon>
    </lineage>
</organism>
<dbReference type="RefSeq" id="WP_379813788.1">
    <property type="nucleotide sequence ID" value="NZ_JBHUDZ010000018.1"/>
</dbReference>